<evidence type="ECO:0000313" key="3">
    <source>
        <dbReference type="EMBL" id="RJG18760.1"/>
    </source>
</evidence>
<keyword evidence="1" id="KW-1133">Transmembrane helix</keyword>
<feature type="transmembrane region" description="Helical" evidence="1">
    <location>
        <begin position="27"/>
        <end position="45"/>
    </location>
</feature>
<evidence type="ECO:0000313" key="4">
    <source>
        <dbReference type="Proteomes" id="UP000283734"/>
    </source>
</evidence>
<dbReference type="AlphaFoldDB" id="A0A418Y0F6"/>
<protein>
    <submittedName>
        <fullName evidence="3">YcxB family protein</fullName>
    </submittedName>
</protein>
<accession>A0A418Y0F6</accession>
<keyword evidence="1" id="KW-0472">Membrane</keyword>
<dbReference type="RefSeq" id="WP_119918001.1">
    <property type="nucleotide sequence ID" value="NZ_QYYA01000002.1"/>
</dbReference>
<dbReference type="OrthoDB" id="6199177at2"/>
<gene>
    <name evidence="3" type="ORF">D4A39_09920</name>
</gene>
<feature type="domain" description="YcxB-like C-terminal" evidence="2">
    <location>
        <begin position="96"/>
        <end position="141"/>
    </location>
</feature>
<feature type="transmembrane region" description="Helical" evidence="1">
    <location>
        <begin position="51"/>
        <end position="71"/>
    </location>
</feature>
<organism evidence="3 4">
    <name type="scientific">Alcanivorax profundi</name>
    <dbReference type="NCBI Taxonomy" id="2338368"/>
    <lineage>
        <taxon>Bacteria</taxon>
        <taxon>Pseudomonadati</taxon>
        <taxon>Pseudomonadota</taxon>
        <taxon>Gammaproteobacteria</taxon>
        <taxon>Oceanospirillales</taxon>
        <taxon>Alcanivoracaceae</taxon>
        <taxon>Alcanivorax</taxon>
    </lineage>
</organism>
<reference evidence="3 4" key="1">
    <citation type="submission" date="2018-09" db="EMBL/GenBank/DDBJ databases">
        <title>Alcanivorax profundi sp. nov., isolated from 1000 m-depth seawater of the Mariana Trench.</title>
        <authorList>
            <person name="Liu J."/>
        </authorList>
    </citation>
    <scope>NUCLEOTIDE SEQUENCE [LARGE SCALE GENOMIC DNA]</scope>
    <source>
        <strain evidence="3 4">MTEO17</strain>
    </source>
</reference>
<sequence length="160" mass="18061">MEFEYTITEDEYVKANKLFTKPAKTTLVAYAVVVLALLVIAVIAPSYVVKIGAIGGVSGGFLGHMAVRHLYAPWRTRKQYRAYQAAQESVAVKVLPDSLLFKSSIGEAVIEWSRINKWRENGEFLLIYQAPEVYHIIPKRVGETIREVRKSLVKYVGKET</sequence>
<dbReference type="Proteomes" id="UP000283734">
    <property type="component" value="Unassembled WGS sequence"/>
</dbReference>
<dbReference type="InterPro" id="IPR025588">
    <property type="entry name" value="YcxB-like_C"/>
</dbReference>
<evidence type="ECO:0000256" key="1">
    <source>
        <dbReference type="SAM" id="Phobius"/>
    </source>
</evidence>
<dbReference type="EMBL" id="QYYA01000002">
    <property type="protein sequence ID" value="RJG18760.1"/>
    <property type="molecule type" value="Genomic_DNA"/>
</dbReference>
<name>A0A418Y0F6_9GAMM</name>
<keyword evidence="4" id="KW-1185">Reference proteome</keyword>
<proteinExistence type="predicted"/>
<dbReference type="Pfam" id="PF14317">
    <property type="entry name" value="YcxB"/>
    <property type="match status" value="1"/>
</dbReference>
<keyword evidence="1" id="KW-0812">Transmembrane</keyword>
<evidence type="ECO:0000259" key="2">
    <source>
        <dbReference type="Pfam" id="PF14317"/>
    </source>
</evidence>
<comment type="caution">
    <text evidence="3">The sequence shown here is derived from an EMBL/GenBank/DDBJ whole genome shotgun (WGS) entry which is preliminary data.</text>
</comment>